<accession>A0ABU6KAH3</accession>
<dbReference type="RefSeq" id="WP_327605710.1">
    <property type="nucleotide sequence ID" value="NZ_JARZFX010000001.1"/>
</dbReference>
<organism evidence="2 3">
    <name type="scientific">Virgibacillus tibetensis</name>
    <dbReference type="NCBI Taxonomy" id="3042313"/>
    <lineage>
        <taxon>Bacteria</taxon>
        <taxon>Bacillati</taxon>
        <taxon>Bacillota</taxon>
        <taxon>Bacilli</taxon>
        <taxon>Bacillales</taxon>
        <taxon>Bacillaceae</taxon>
        <taxon>Virgibacillus</taxon>
    </lineage>
</organism>
<comment type="caution">
    <text evidence="2">The sequence shown here is derived from an EMBL/GenBank/DDBJ whole genome shotgun (WGS) entry which is preliminary data.</text>
</comment>
<dbReference type="Proteomes" id="UP001335737">
    <property type="component" value="Unassembled WGS sequence"/>
</dbReference>
<feature type="domain" description="Post-SET" evidence="1">
    <location>
        <begin position="26"/>
        <end position="42"/>
    </location>
</feature>
<sequence length="58" mass="6628">MTKEEFKQNYCARSGITEEFYNQHFVTLPCNCGDSSCEGWATIGNNSTSITTHNELYR</sequence>
<protein>
    <recommendedName>
        <fullName evidence="1">Post-SET domain-containing protein</fullName>
    </recommendedName>
</protein>
<proteinExistence type="predicted"/>
<keyword evidence="3" id="KW-1185">Reference proteome</keyword>
<name>A0ABU6KAH3_9BACI</name>
<dbReference type="InterPro" id="IPR003616">
    <property type="entry name" value="Post-SET_dom"/>
</dbReference>
<evidence type="ECO:0000313" key="2">
    <source>
        <dbReference type="EMBL" id="MEC5422138.1"/>
    </source>
</evidence>
<gene>
    <name evidence="2" type="ORF">QGM71_01350</name>
</gene>
<evidence type="ECO:0000259" key="1">
    <source>
        <dbReference type="PROSITE" id="PS50868"/>
    </source>
</evidence>
<reference evidence="2 3" key="1">
    <citation type="journal article" date="2024" name="Int. J. Syst. Evol. Microbiol.">
        <title>Virgibacillus tibetensis sp. nov., isolated from salt lake on the Tibetan Plateau of China.</title>
        <authorList>
            <person name="Phurbu D."/>
            <person name="Liu Z.-X."/>
            <person name="Wang R."/>
            <person name="Zheng Y.-Y."/>
            <person name="Liu H.-C."/>
            <person name="Zhou Y.-G."/>
            <person name="Yu Y.-J."/>
            <person name="Li A.-H."/>
        </authorList>
    </citation>
    <scope>NUCLEOTIDE SEQUENCE [LARGE SCALE GENOMIC DNA]</scope>
    <source>
        <strain evidence="2 3">C22-A2</strain>
    </source>
</reference>
<evidence type="ECO:0000313" key="3">
    <source>
        <dbReference type="Proteomes" id="UP001335737"/>
    </source>
</evidence>
<dbReference type="PROSITE" id="PS50868">
    <property type="entry name" value="POST_SET"/>
    <property type="match status" value="1"/>
</dbReference>
<dbReference type="EMBL" id="JARZFX010000001">
    <property type="protein sequence ID" value="MEC5422138.1"/>
    <property type="molecule type" value="Genomic_DNA"/>
</dbReference>